<organism evidence="6 7">
    <name type="scientific">Stutzerimonas stutzeri</name>
    <name type="common">Pseudomonas stutzeri</name>
    <dbReference type="NCBI Taxonomy" id="316"/>
    <lineage>
        <taxon>Bacteria</taxon>
        <taxon>Pseudomonadati</taxon>
        <taxon>Pseudomonadota</taxon>
        <taxon>Gammaproteobacteria</taxon>
        <taxon>Pseudomonadales</taxon>
        <taxon>Pseudomonadaceae</taxon>
        <taxon>Stutzerimonas</taxon>
    </lineage>
</organism>
<evidence type="ECO:0000313" key="7">
    <source>
        <dbReference type="Proteomes" id="UP000032487"/>
    </source>
</evidence>
<dbReference type="InterPro" id="IPR007318">
    <property type="entry name" value="Phopholipid_MeTrfase"/>
</dbReference>
<keyword evidence="2 5" id="KW-0812">Transmembrane</keyword>
<dbReference type="PANTHER" id="PTHR12714:SF24">
    <property type="entry name" value="SLR1182 PROTEIN"/>
    <property type="match status" value="1"/>
</dbReference>
<keyword evidence="6" id="KW-0489">Methyltransferase</keyword>
<evidence type="ECO:0000256" key="2">
    <source>
        <dbReference type="ARBA" id="ARBA00022692"/>
    </source>
</evidence>
<keyword evidence="6" id="KW-0808">Transferase</keyword>
<dbReference type="PANTHER" id="PTHR12714">
    <property type="entry name" value="PROTEIN-S ISOPRENYLCYSTEINE O-METHYLTRANSFERASE"/>
    <property type="match status" value="1"/>
</dbReference>
<dbReference type="PATRIC" id="fig|316.101.peg.1581"/>
<evidence type="ECO:0000256" key="5">
    <source>
        <dbReference type="SAM" id="Phobius"/>
    </source>
</evidence>
<evidence type="ECO:0000313" key="6">
    <source>
        <dbReference type="EMBL" id="KJH83723.1"/>
    </source>
</evidence>
<dbReference type="GO" id="GO:0032259">
    <property type="term" value="P:methylation"/>
    <property type="evidence" value="ECO:0007669"/>
    <property type="project" value="UniProtKB-KW"/>
</dbReference>
<reference evidence="6 7" key="1">
    <citation type="submission" date="2015-02" db="EMBL/GenBank/DDBJ databases">
        <title>Draft genome sequence of Pseudomonas stutzeri NT0128 isolated from wheat (Triticum turgidum) rhizosphere.</title>
        <authorList>
            <person name="Tovi N."/>
            <person name="Frenk S."/>
            <person name="Hadar Y."/>
            <person name="Minz D."/>
        </authorList>
    </citation>
    <scope>NUCLEOTIDE SEQUENCE [LARGE SCALE GENOMIC DNA]</scope>
    <source>
        <strain evidence="6 7">NT0128</strain>
    </source>
</reference>
<gene>
    <name evidence="6" type="ORF">UF78_03630</name>
</gene>
<evidence type="ECO:0000256" key="3">
    <source>
        <dbReference type="ARBA" id="ARBA00022989"/>
    </source>
</evidence>
<feature type="transmembrane region" description="Helical" evidence="5">
    <location>
        <begin position="96"/>
        <end position="119"/>
    </location>
</feature>
<dbReference type="GO" id="GO:0008168">
    <property type="term" value="F:methyltransferase activity"/>
    <property type="evidence" value="ECO:0007669"/>
    <property type="project" value="UniProtKB-KW"/>
</dbReference>
<dbReference type="OrthoDB" id="9811969at2"/>
<accession>A0A0D9ARW5</accession>
<feature type="transmembrane region" description="Helical" evidence="5">
    <location>
        <begin position="39"/>
        <end position="60"/>
    </location>
</feature>
<feature type="transmembrane region" description="Helical" evidence="5">
    <location>
        <begin position="14"/>
        <end position="32"/>
    </location>
</feature>
<keyword evidence="3 5" id="KW-1133">Transmembrane helix</keyword>
<dbReference type="AlphaFoldDB" id="A0A0D9ARW5"/>
<dbReference type="Gene3D" id="1.20.120.1630">
    <property type="match status" value="1"/>
</dbReference>
<evidence type="ECO:0000256" key="4">
    <source>
        <dbReference type="ARBA" id="ARBA00023136"/>
    </source>
</evidence>
<dbReference type="Pfam" id="PF04191">
    <property type="entry name" value="PEMT"/>
    <property type="match status" value="1"/>
</dbReference>
<sequence>MTVIPSGVMLPPPLIYLFFVACAWGLAQWMPLALPEHELLRYAGWVSIAVGIVLMLWAALTMFRQRTTINPYGKPSSLLQIGPFRLSRNPIYLADTLIYCGIGLLLNSLWPWLLLPLLIRCMQRTVIVHEEHLLTRTFGDEYRAYRRRVRRWL</sequence>
<dbReference type="EMBL" id="JYHV01000010">
    <property type="protein sequence ID" value="KJH83723.1"/>
    <property type="molecule type" value="Genomic_DNA"/>
</dbReference>
<dbReference type="GO" id="GO:0012505">
    <property type="term" value="C:endomembrane system"/>
    <property type="evidence" value="ECO:0007669"/>
    <property type="project" value="UniProtKB-SubCell"/>
</dbReference>
<comment type="subcellular location">
    <subcellularLocation>
        <location evidence="1">Endomembrane system</location>
        <topology evidence="1">Multi-pass membrane protein</topology>
    </subcellularLocation>
</comment>
<dbReference type="RefSeq" id="WP_045160672.1">
    <property type="nucleotide sequence ID" value="NZ_JYHV01000010.1"/>
</dbReference>
<protein>
    <submittedName>
        <fullName evidence="6">Protein-S-isoprenylcysteine methyltransferase</fullName>
    </submittedName>
</protein>
<comment type="caution">
    <text evidence="6">The sequence shown here is derived from an EMBL/GenBank/DDBJ whole genome shotgun (WGS) entry which is preliminary data.</text>
</comment>
<keyword evidence="4 5" id="KW-0472">Membrane</keyword>
<evidence type="ECO:0000256" key="1">
    <source>
        <dbReference type="ARBA" id="ARBA00004127"/>
    </source>
</evidence>
<proteinExistence type="predicted"/>
<name>A0A0D9ARW5_STUST</name>
<dbReference type="Proteomes" id="UP000032487">
    <property type="component" value="Unassembled WGS sequence"/>
</dbReference>